<evidence type="ECO:0000256" key="9">
    <source>
        <dbReference type="ARBA" id="ARBA00024867"/>
    </source>
</evidence>
<dbReference type="Pfam" id="PF00072">
    <property type="entry name" value="Response_reg"/>
    <property type="match status" value="1"/>
</dbReference>
<evidence type="ECO:0000256" key="1">
    <source>
        <dbReference type="ARBA" id="ARBA00004496"/>
    </source>
</evidence>
<accession>A0A7X2P6Q8</accession>
<evidence type="ECO:0000256" key="8">
    <source>
        <dbReference type="ARBA" id="ARBA00023163"/>
    </source>
</evidence>
<dbReference type="InterPro" id="IPR001789">
    <property type="entry name" value="Sig_transdc_resp-reg_receiver"/>
</dbReference>
<dbReference type="AlphaFoldDB" id="A0A7X2P6Q8"/>
<comment type="function">
    <text evidence="9">May play the central regulatory role in sporulation. It may be an element of the effector pathway responsible for the activation of sporulation genes in response to nutritional stress. Spo0A may act in concert with spo0H (a sigma factor) to control the expression of some genes that are critical to the sporulation process.</text>
</comment>
<evidence type="ECO:0000313" key="13">
    <source>
        <dbReference type="EMBL" id="MST81255.1"/>
    </source>
</evidence>
<evidence type="ECO:0000256" key="3">
    <source>
        <dbReference type="ARBA" id="ARBA00022490"/>
    </source>
</evidence>
<evidence type="ECO:0000259" key="12">
    <source>
        <dbReference type="PROSITE" id="PS50110"/>
    </source>
</evidence>
<dbReference type="PANTHER" id="PTHR42713:SF3">
    <property type="entry name" value="TRANSCRIPTIONAL REGULATORY PROTEIN HPTR"/>
    <property type="match status" value="1"/>
</dbReference>
<keyword evidence="14" id="KW-1185">Reference proteome</keyword>
<comment type="subcellular location">
    <subcellularLocation>
        <location evidence="1">Cytoplasm</location>
    </subcellularLocation>
</comment>
<evidence type="ECO:0000256" key="10">
    <source>
        <dbReference type="PROSITE-ProRule" id="PRU00169"/>
    </source>
</evidence>
<evidence type="ECO:0000256" key="4">
    <source>
        <dbReference type="ARBA" id="ARBA00022553"/>
    </source>
</evidence>
<dbReference type="PROSITE" id="PS01124">
    <property type="entry name" value="HTH_ARAC_FAMILY_2"/>
    <property type="match status" value="1"/>
</dbReference>
<dbReference type="SUPFAM" id="SSF52172">
    <property type="entry name" value="CheY-like"/>
    <property type="match status" value="1"/>
</dbReference>
<dbReference type="InterPro" id="IPR051552">
    <property type="entry name" value="HptR"/>
</dbReference>
<dbReference type="InterPro" id="IPR009057">
    <property type="entry name" value="Homeodomain-like_sf"/>
</dbReference>
<keyword evidence="5" id="KW-0902">Two-component regulatory system</keyword>
<evidence type="ECO:0000256" key="6">
    <source>
        <dbReference type="ARBA" id="ARBA00023015"/>
    </source>
</evidence>
<dbReference type="CDD" id="cd17536">
    <property type="entry name" value="REC_YesN-like"/>
    <property type="match status" value="1"/>
</dbReference>
<dbReference type="PROSITE" id="PS00041">
    <property type="entry name" value="HTH_ARAC_FAMILY_1"/>
    <property type="match status" value="1"/>
</dbReference>
<organism evidence="13 14">
    <name type="scientific">Bilifractor porci</name>
    <dbReference type="NCBI Taxonomy" id="2606636"/>
    <lineage>
        <taxon>Bacteria</taxon>
        <taxon>Bacillati</taxon>
        <taxon>Bacillota</taxon>
        <taxon>Clostridia</taxon>
        <taxon>Lachnospirales</taxon>
        <taxon>Lachnospiraceae</taxon>
        <taxon>Bilifractor</taxon>
    </lineage>
</organism>
<dbReference type="RefSeq" id="WP_154457045.1">
    <property type="nucleotide sequence ID" value="NZ_VUMV01000001.1"/>
</dbReference>
<evidence type="ECO:0000259" key="11">
    <source>
        <dbReference type="PROSITE" id="PS01124"/>
    </source>
</evidence>
<dbReference type="PROSITE" id="PS50110">
    <property type="entry name" value="RESPONSE_REGULATORY"/>
    <property type="match status" value="1"/>
</dbReference>
<comment type="caution">
    <text evidence="13">The sequence shown here is derived from an EMBL/GenBank/DDBJ whole genome shotgun (WGS) entry which is preliminary data.</text>
</comment>
<dbReference type="InterPro" id="IPR018062">
    <property type="entry name" value="HTH_AraC-typ_CS"/>
</dbReference>
<dbReference type="Proteomes" id="UP000466864">
    <property type="component" value="Unassembled WGS sequence"/>
</dbReference>
<evidence type="ECO:0000256" key="7">
    <source>
        <dbReference type="ARBA" id="ARBA00023125"/>
    </source>
</evidence>
<evidence type="ECO:0000256" key="2">
    <source>
        <dbReference type="ARBA" id="ARBA00018672"/>
    </source>
</evidence>
<dbReference type="InterPro" id="IPR011006">
    <property type="entry name" value="CheY-like_superfamily"/>
</dbReference>
<dbReference type="GO" id="GO:0043565">
    <property type="term" value="F:sequence-specific DNA binding"/>
    <property type="evidence" value="ECO:0007669"/>
    <property type="project" value="InterPro"/>
</dbReference>
<protein>
    <recommendedName>
        <fullName evidence="2">Stage 0 sporulation protein A homolog</fullName>
    </recommendedName>
</protein>
<feature type="modified residue" description="4-aspartylphosphate" evidence="10">
    <location>
        <position position="55"/>
    </location>
</feature>
<sequence>MFTFLIADDEKIICSMIEKIVDWEKLGFRCIGAVNTGIDALNCIKEKIPDLVISDIRMPGLDGIQIIKEVAEAGLNVKFIMISGFRQFEYAQGAMKYGVKYYLLKPLDKDELEKAVQKVNEEISSERRTSIISGKYTEIRSKVKEHFLISNFFAGNKKKESDSGNLYRINQKYETQFTEGVFQGVFIKIDTTDPEQIDISFILTQVMDYIDNFGNHCDEYIKTEMSSGLILLINYREEREQEIVNAIEVLYNDVLDYIKRFKGVMLTIGVGVKENNISRTWNCLETAIDAIKYRLRFTNVRIIYFSEYKFEYRKLEDILGIQHFQNLKSKIEAGNLEEILYMIDDDIGRIRIVDSNYSPLMIYDLCIRYYEELKNYIDNIKILEDTIEMCLHNWKVITENDRTELKLIIDTKKLFRELIPLVQSVLKQKTVRPVREAKEYIDHHFREEISLNKVADIVELNPAYLSSMFKKEFGISFSDYIMKCRIEEAKEHLSTTKEKIAAIAVSVGYHDSKYFSKLFLKEVGLKPTEYRKLYS</sequence>
<evidence type="ECO:0000313" key="14">
    <source>
        <dbReference type="Proteomes" id="UP000466864"/>
    </source>
</evidence>
<dbReference type="GO" id="GO:0000160">
    <property type="term" value="P:phosphorelay signal transduction system"/>
    <property type="evidence" value="ECO:0007669"/>
    <property type="project" value="UniProtKB-KW"/>
</dbReference>
<evidence type="ECO:0000256" key="5">
    <source>
        <dbReference type="ARBA" id="ARBA00023012"/>
    </source>
</evidence>
<keyword evidence="3" id="KW-0963">Cytoplasm</keyword>
<name>A0A7X2P6Q8_9FIRM</name>
<keyword evidence="6" id="KW-0805">Transcription regulation</keyword>
<gene>
    <name evidence="13" type="ORF">FYJ60_02805</name>
</gene>
<keyword evidence="8" id="KW-0804">Transcription</keyword>
<keyword evidence="7" id="KW-0238">DNA-binding</keyword>
<dbReference type="SMART" id="SM00342">
    <property type="entry name" value="HTH_ARAC"/>
    <property type="match status" value="1"/>
</dbReference>
<dbReference type="Gene3D" id="1.10.10.60">
    <property type="entry name" value="Homeodomain-like"/>
    <property type="match status" value="2"/>
</dbReference>
<dbReference type="Gene3D" id="3.40.50.2300">
    <property type="match status" value="1"/>
</dbReference>
<dbReference type="SUPFAM" id="SSF46689">
    <property type="entry name" value="Homeodomain-like"/>
    <property type="match status" value="2"/>
</dbReference>
<dbReference type="Pfam" id="PF12833">
    <property type="entry name" value="HTH_18"/>
    <property type="match status" value="1"/>
</dbReference>
<keyword evidence="4 10" id="KW-0597">Phosphoprotein</keyword>
<dbReference type="GO" id="GO:0005737">
    <property type="term" value="C:cytoplasm"/>
    <property type="evidence" value="ECO:0007669"/>
    <property type="project" value="UniProtKB-SubCell"/>
</dbReference>
<feature type="domain" description="Response regulatory" evidence="12">
    <location>
        <begin position="3"/>
        <end position="120"/>
    </location>
</feature>
<proteinExistence type="predicted"/>
<dbReference type="SMART" id="SM00448">
    <property type="entry name" value="REC"/>
    <property type="match status" value="1"/>
</dbReference>
<dbReference type="EMBL" id="VUMV01000001">
    <property type="protein sequence ID" value="MST81255.1"/>
    <property type="molecule type" value="Genomic_DNA"/>
</dbReference>
<feature type="domain" description="HTH araC/xylS-type" evidence="11">
    <location>
        <begin position="435"/>
        <end position="533"/>
    </location>
</feature>
<dbReference type="PANTHER" id="PTHR42713">
    <property type="entry name" value="HISTIDINE KINASE-RELATED"/>
    <property type="match status" value="1"/>
</dbReference>
<reference evidence="13 14" key="1">
    <citation type="submission" date="2019-08" db="EMBL/GenBank/DDBJ databases">
        <title>In-depth cultivation of the pig gut microbiome towards novel bacterial diversity and tailored functional studies.</title>
        <authorList>
            <person name="Wylensek D."/>
            <person name="Hitch T.C.A."/>
            <person name="Clavel T."/>
        </authorList>
    </citation>
    <scope>NUCLEOTIDE SEQUENCE [LARGE SCALE GENOMIC DNA]</scope>
    <source>
        <strain evidence="13 14">Oil+RF-744-WCA-WT-13</strain>
    </source>
</reference>
<dbReference type="InterPro" id="IPR018060">
    <property type="entry name" value="HTH_AraC"/>
</dbReference>
<dbReference type="GO" id="GO:0003700">
    <property type="term" value="F:DNA-binding transcription factor activity"/>
    <property type="evidence" value="ECO:0007669"/>
    <property type="project" value="InterPro"/>
</dbReference>